<dbReference type="Proteomes" id="UP000319210">
    <property type="component" value="Unassembled WGS sequence"/>
</dbReference>
<dbReference type="InterPro" id="IPR011701">
    <property type="entry name" value="MFS"/>
</dbReference>
<accession>A0A4Y3QWW8</accession>
<evidence type="ECO:0000313" key="10">
    <source>
        <dbReference type="Proteomes" id="UP000319210"/>
    </source>
</evidence>
<feature type="transmembrane region" description="Helical" evidence="7">
    <location>
        <begin position="202"/>
        <end position="225"/>
    </location>
</feature>
<feature type="transmembrane region" description="Helical" evidence="7">
    <location>
        <begin position="116"/>
        <end position="134"/>
    </location>
</feature>
<feature type="transmembrane region" description="Helical" evidence="7">
    <location>
        <begin position="48"/>
        <end position="68"/>
    </location>
</feature>
<feature type="transmembrane region" description="Helical" evidence="7">
    <location>
        <begin position="140"/>
        <end position="163"/>
    </location>
</feature>
<keyword evidence="10" id="KW-1185">Reference proteome</keyword>
<protein>
    <submittedName>
        <fullName evidence="9">MFS transporter</fullName>
    </submittedName>
</protein>
<proteinExistence type="predicted"/>
<evidence type="ECO:0000259" key="8">
    <source>
        <dbReference type="PROSITE" id="PS50850"/>
    </source>
</evidence>
<dbReference type="Gene3D" id="1.20.1250.20">
    <property type="entry name" value="MFS general substrate transporter like domains"/>
    <property type="match status" value="1"/>
</dbReference>
<keyword evidence="5" id="KW-0046">Antibiotic resistance</keyword>
<comment type="caution">
    <text evidence="9">The sequence shown here is derived from an EMBL/GenBank/DDBJ whole genome shotgun (WGS) entry which is preliminary data.</text>
</comment>
<evidence type="ECO:0000256" key="5">
    <source>
        <dbReference type="ARBA" id="ARBA00023251"/>
    </source>
</evidence>
<evidence type="ECO:0000256" key="3">
    <source>
        <dbReference type="ARBA" id="ARBA00022989"/>
    </source>
</evidence>
<feature type="transmembrane region" description="Helical" evidence="7">
    <location>
        <begin position="499"/>
        <end position="521"/>
    </location>
</feature>
<dbReference type="RefSeq" id="WP_086816890.1">
    <property type="nucleotide sequence ID" value="NZ_BJMM01000008.1"/>
</dbReference>
<dbReference type="CDD" id="cd17321">
    <property type="entry name" value="MFS_MMR_MDR_like"/>
    <property type="match status" value="1"/>
</dbReference>
<evidence type="ECO:0000256" key="2">
    <source>
        <dbReference type="ARBA" id="ARBA00022692"/>
    </source>
</evidence>
<feature type="domain" description="Major facilitator superfamily (MFS) profile" evidence="8">
    <location>
        <begin position="50"/>
        <end position="530"/>
    </location>
</feature>
<dbReference type="SUPFAM" id="SSF103473">
    <property type="entry name" value="MFS general substrate transporter"/>
    <property type="match status" value="1"/>
</dbReference>
<dbReference type="InterPro" id="IPR020846">
    <property type="entry name" value="MFS_dom"/>
</dbReference>
<feature type="transmembrane region" description="Helical" evidence="7">
    <location>
        <begin position="394"/>
        <end position="413"/>
    </location>
</feature>
<feature type="transmembrane region" description="Helical" evidence="7">
    <location>
        <begin position="88"/>
        <end position="104"/>
    </location>
</feature>
<dbReference type="OrthoDB" id="9781469at2"/>
<feature type="transmembrane region" description="Helical" evidence="7">
    <location>
        <begin position="262"/>
        <end position="284"/>
    </location>
</feature>
<dbReference type="GO" id="GO:0046677">
    <property type="term" value="P:response to antibiotic"/>
    <property type="evidence" value="ECO:0007669"/>
    <property type="project" value="UniProtKB-KW"/>
</dbReference>
<dbReference type="Gene3D" id="1.20.1720.10">
    <property type="entry name" value="Multidrug resistance protein D"/>
    <property type="match status" value="1"/>
</dbReference>
<evidence type="ECO:0000256" key="1">
    <source>
        <dbReference type="ARBA" id="ARBA00004651"/>
    </source>
</evidence>
<name>A0A4Y3QWW8_STRCI</name>
<keyword evidence="3 7" id="KW-1133">Transmembrane helix</keyword>
<dbReference type="PROSITE" id="PS50850">
    <property type="entry name" value="MFS"/>
    <property type="match status" value="1"/>
</dbReference>
<comment type="subcellular location">
    <subcellularLocation>
        <location evidence="1">Cell membrane</location>
        <topology evidence="1">Multi-pass membrane protein</topology>
    </subcellularLocation>
</comment>
<feature type="transmembrane region" description="Helical" evidence="7">
    <location>
        <begin position="304"/>
        <end position="324"/>
    </location>
</feature>
<feature type="transmembrane region" description="Helical" evidence="7">
    <location>
        <begin position="175"/>
        <end position="196"/>
    </location>
</feature>
<feature type="transmembrane region" description="Helical" evidence="7">
    <location>
        <begin position="369"/>
        <end position="388"/>
    </location>
</feature>
<dbReference type="GO" id="GO:0005886">
    <property type="term" value="C:plasma membrane"/>
    <property type="evidence" value="ECO:0007669"/>
    <property type="project" value="UniProtKB-SubCell"/>
</dbReference>
<reference evidence="9 10" key="1">
    <citation type="submission" date="2019-06" db="EMBL/GenBank/DDBJ databases">
        <title>Whole genome shotgun sequence of Streptomyces cacaoi subsp. cacaoi NBRC 12748.</title>
        <authorList>
            <person name="Hosoyama A."/>
            <person name="Uohara A."/>
            <person name="Ohji S."/>
            <person name="Ichikawa N."/>
        </authorList>
    </citation>
    <scope>NUCLEOTIDE SEQUENCE [LARGE SCALE GENOMIC DNA]</scope>
    <source>
        <strain evidence="9 10">NBRC 12748</strain>
    </source>
</reference>
<dbReference type="PANTHER" id="PTHR42718">
    <property type="entry name" value="MAJOR FACILITATOR SUPERFAMILY MULTIDRUG TRANSPORTER MFSC"/>
    <property type="match status" value="1"/>
</dbReference>
<evidence type="ECO:0000256" key="7">
    <source>
        <dbReference type="SAM" id="Phobius"/>
    </source>
</evidence>
<dbReference type="EMBL" id="BJMM01000008">
    <property type="protein sequence ID" value="GEB49712.1"/>
    <property type="molecule type" value="Genomic_DNA"/>
</dbReference>
<evidence type="ECO:0000313" key="9">
    <source>
        <dbReference type="EMBL" id="GEB49712.1"/>
    </source>
</evidence>
<dbReference type="AlphaFoldDB" id="A0A4Y3QWW8"/>
<dbReference type="GO" id="GO:0022857">
    <property type="term" value="F:transmembrane transporter activity"/>
    <property type="evidence" value="ECO:0007669"/>
    <property type="project" value="InterPro"/>
</dbReference>
<feature type="transmembrane region" description="Helical" evidence="7">
    <location>
        <begin position="433"/>
        <end position="455"/>
    </location>
</feature>
<keyword evidence="2 7" id="KW-0812">Transmembrane</keyword>
<dbReference type="InterPro" id="IPR036259">
    <property type="entry name" value="MFS_trans_sf"/>
</dbReference>
<evidence type="ECO:0000256" key="6">
    <source>
        <dbReference type="SAM" id="MobiDB-lite"/>
    </source>
</evidence>
<dbReference type="Pfam" id="PF07690">
    <property type="entry name" value="MFS_1"/>
    <property type="match status" value="1"/>
</dbReference>
<evidence type="ECO:0000256" key="4">
    <source>
        <dbReference type="ARBA" id="ARBA00023136"/>
    </source>
</evidence>
<gene>
    <name evidence="9" type="ORF">SCA03_22630</name>
</gene>
<feature type="transmembrane region" description="Helical" evidence="7">
    <location>
        <begin position="336"/>
        <end position="357"/>
    </location>
</feature>
<dbReference type="PANTHER" id="PTHR42718:SF42">
    <property type="entry name" value="EXPORT PROTEIN"/>
    <property type="match status" value="1"/>
</dbReference>
<keyword evidence="4 7" id="KW-0472">Membrane</keyword>
<feature type="region of interest" description="Disordered" evidence="6">
    <location>
        <begin position="1"/>
        <end position="42"/>
    </location>
</feature>
<feature type="transmembrane region" description="Helical" evidence="7">
    <location>
        <begin position="237"/>
        <end position="256"/>
    </location>
</feature>
<organism evidence="9 10">
    <name type="scientific">Streptomyces cacaoi</name>
    <dbReference type="NCBI Taxonomy" id="1898"/>
    <lineage>
        <taxon>Bacteria</taxon>
        <taxon>Bacillati</taxon>
        <taxon>Actinomycetota</taxon>
        <taxon>Actinomycetes</taxon>
        <taxon>Kitasatosporales</taxon>
        <taxon>Streptomycetaceae</taxon>
        <taxon>Streptomyces</taxon>
    </lineage>
</organism>
<sequence>MGETTETRATTGTGTATRTGTETGAGTQAGAAPAADAQRSGGPPVRPVRALFALTLAVSAVLLGSTILNVALPTMQARLGASNAEQQWFLNAYTLTFAGFLLVAGNAGDRFGLKRLLLWGSGAFAATTAVAGFLDSPAAIIALRALMGVAAAAIMPTTLAVILRIFPAGKRARAIASWAAASGLSISLGPLLGGALLSAGMWWGSVLELVALLALLGLAATWAWIPAVPASGHGELRMTPVAASLAGIGLLVFGVVHATDDGWAYLGTWLPAVAGIAVLTGLVLTETRHREPLLDVGLFRHASFTVAAVALTLGSLAVFGYLYFTTFYLQTLRGYSPLQTGLALIPLSAGLVIGAPLSQRATERFGARATIAAGTALMTVAFAGATALGARTGIGWFVADAFALQLGFALVLAPGTTLASSSVPAERAGAGSALLNTLRQLGSALGVAILGSVLWSRYSGIVHERLAGSPAGLRARAAESLSSALATGDPAAARAATPAFLGALHTTSLVAAGVCALALLVTVCARIPRGTGTVAAAGGRRARHRAGAQRGA</sequence>